<dbReference type="Proteomes" id="UP000008144">
    <property type="component" value="Unassembled WGS sequence"/>
</dbReference>
<evidence type="ECO:0000313" key="2">
    <source>
        <dbReference type="Proteomes" id="UP000008144"/>
    </source>
</evidence>
<dbReference type="Ensembl" id="ENSCINT00000029691.2">
    <property type="protein sequence ID" value="ENSCINP00000029445.2"/>
    <property type="gene ID" value="ENSCING00000017370.2"/>
</dbReference>
<organism evidence="1 2">
    <name type="scientific">Ciona intestinalis</name>
    <name type="common">Transparent sea squirt</name>
    <name type="synonym">Ascidia intestinalis</name>
    <dbReference type="NCBI Taxonomy" id="7719"/>
    <lineage>
        <taxon>Eukaryota</taxon>
        <taxon>Metazoa</taxon>
        <taxon>Chordata</taxon>
        <taxon>Tunicata</taxon>
        <taxon>Ascidiacea</taxon>
        <taxon>Phlebobranchia</taxon>
        <taxon>Cionidae</taxon>
        <taxon>Ciona</taxon>
    </lineage>
</organism>
<reference evidence="1" key="3">
    <citation type="submission" date="2025-09" db="UniProtKB">
        <authorList>
            <consortium name="Ensembl"/>
        </authorList>
    </citation>
    <scope>IDENTIFICATION</scope>
</reference>
<evidence type="ECO:0000313" key="1">
    <source>
        <dbReference type="Ensembl" id="ENSCINP00000029445.2"/>
    </source>
</evidence>
<protein>
    <submittedName>
        <fullName evidence="1">Uncharacterized protein</fullName>
    </submittedName>
</protein>
<dbReference type="InParanoid" id="F6X0Y9"/>
<proteinExistence type="predicted"/>
<accession>F6X0Y9</accession>
<reference evidence="1" key="2">
    <citation type="submission" date="2025-08" db="UniProtKB">
        <authorList>
            <consortium name="Ensembl"/>
        </authorList>
    </citation>
    <scope>IDENTIFICATION</scope>
</reference>
<sequence length="130" mass="14984">KLYKEPKTLFYSVAPCGNRQKENIWAIRDCDVIRRDNQHYCSPSVTPEFKGNFRVAAILHRPQGNFTKDIQTKYKFTPEIYVKGDSSFSPPKLKVTNIRKESVNVALTFPFPQSSIKKIYYEANIIPLPG</sequence>
<keyword evidence="2" id="KW-1185">Reference proteome</keyword>
<name>F6X0Y9_CIOIN</name>
<dbReference type="HOGENOM" id="CLU_1942778_0_0_1"/>
<dbReference type="AlphaFoldDB" id="F6X0Y9"/>
<reference evidence="2" key="1">
    <citation type="journal article" date="2002" name="Science">
        <title>The draft genome of Ciona intestinalis: insights into chordate and vertebrate origins.</title>
        <authorList>
            <person name="Dehal P."/>
            <person name="Satou Y."/>
            <person name="Campbell R.K."/>
            <person name="Chapman J."/>
            <person name="Degnan B."/>
            <person name="De Tomaso A."/>
            <person name="Davidson B."/>
            <person name="Di Gregorio A."/>
            <person name="Gelpke M."/>
            <person name="Goodstein D.M."/>
            <person name="Harafuji N."/>
            <person name="Hastings K.E."/>
            <person name="Ho I."/>
            <person name="Hotta K."/>
            <person name="Huang W."/>
            <person name="Kawashima T."/>
            <person name="Lemaire P."/>
            <person name="Martinez D."/>
            <person name="Meinertzhagen I.A."/>
            <person name="Necula S."/>
            <person name="Nonaka M."/>
            <person name="Putnam N."/>
            <person name="Rash S."/>
            <person name="Saiga H."/>
            <person name="Satake M."/>
            <person name="Terry A."/>
            <person name="Yamada L."/>
            <person name="Wang H.G."/>
            <person name="Awazu S."/>
            <person name="Azumi K."/>
            <person name="Boore J."/>
            <person name="Branno M."/>
            <person name="Chin-Bow S."/>
            <person name="DeSantis R."/>
            <person name="Doyle S."/>
            <person name="Francino P."/>
            <person name="Keys D.N."/>
            <person name="Haga S."/>
            <person name="Hayashi H."/>
            <person name="Hino K."/>
            <person name="Imai K.S."/>
            <person name="Inaba K."/>
            <person name="Kano S."/>
            <person name="Kobayashi K."/>
            <person name="Kobayashi M."/>
            <person name="Lee B.I."/>
            <person name="Makabe K.W."/>
            <person name="Manohar C."/>
            <person name="Matassi G."/>
            <person name="Medina M."/>
            <person name="Mochizuki Y."/>
            <person name="Mount S."/>
            <person name="Morishita T."/>
            <person name="Miura S."/>
            <person name="Nakayama A."/>
            <person name="Nishizaka S."/>
            <person name="Nomoto H."/>
            <person name="Ohta F."/>
            <person name="Oishi K."/>
            <person name="Rigoutsos I."/>
            <person name="Sano M."/>
            <person name="Sasaki A."/>
            <person name="Sasakura Y."/>
            <person name="Shoguchi E."/>
            <person name="Shin-i T."/>
            <person name="Spagnuolo A."/>
            <person name="Stainier D."/>
            <person name="Suzuki M.M."/>
            <person name="Tassy O."/>
            <person name="Takatori N."/>
            <person name="Tokuoka M."/>
            <person name="Yagi K."/>
            <person name="Yoshizaki F."/>
            <person name="Wada S."/>
            <person name="Zhang C."/>
            <person name="Hyatt P.D."/>
            <person name="Larimer F."/>
            <person name="Detter C."/>
            <person name="Doggett N."/>
            <person name="Glavina T."/>
            <person name="Hawkins T."/>
            <person name="Richardson P."/>
            <person name="Lucas S."/>
            <person name="Kohara Y."/>
            <person name="Levine M."/>
            <person name="Satoh N."/>
            <person name="Rokhsar D.S."/>
        </authorList>
    </citation>
    <scope>NUCLEOTIDE SEQUENCE [LARGE SCALE GENOMIC DNA]</scope>
</reference>